<sequence>MRTYLSQQKQKDNKSFSLHCFSVLFCYKPTTTGGTIYNYHKISFGSWNNMSSRRGTQTLFKHGLKHMVIYQSDVFLKQRYKLTCFDICDISLHLLFFSVFAGNRGRESMEHQKSENCFPFANKLILKEREQCDEWKVSCMFLSGLPEVGRTVARKRKCKIYAKKCSLNEKYTLSSEDNNKLLTQTMKTLLNNRSGISIIHTVVRQNYLFRRDAHVAFAAEAEIINLFLHFCFSVLFCLQTNTTGGTNYDYHKISSQLPGTLCHPGMEHKLFKHGLKCMVIYQSSVFLKQRKGPGDGTSEKQKIVSPLQTNKIIRERKRLEGR</sequence>
<accession>A0AAV4RZH5</accession>
<dbReference type="Proteomes" id="UP001054945">
    <property type="component" value="Unassembled WGS sequence"/>
</dbReference>
<dbReference type="EMBL" id="BPLR01008799">
    <property type="protein sequence ID" value="GIY27298.1"/>
    <property type="molecule type" value="Genomic_DNA"/>
</dbReference>
<dbReference type="AlphaFoldDB" id="A0AAV4RZH5"/>
<proteinExistence type="predicted"/>
<evidence type="ECO:0000313" key="1">
    <source>
        <dbReference type="EMBL" id="GIY27298.1"/>
    </source>
</evidence>
<evidence type="ECO:0000313" key="2">
    <source>
        <dbReference type="Proteomes" id="UP001054945"/>
    </source>
</evidence>
<protein>
    <submittedName>
        <fullName evidence="1">Uncharacterized protein</fullName>
    </submittedName>
</protein>
<reference evidence="1 2" key="1">
    <citation type="submission" date="2021-06" db="EMBL/GenBank/DDBJ databases">
        <title>Caerostris extrusa draft genome.</title>
        <authorList>
            <person name="Kono N."/>
            <person name="Arakawa K."/>
        </authorList>
    </citation>
    <scope>NUCLEOTIDE SEQUENCE [LARGE SCALE GENOMIC DNA]</scope>
</reference>
<gene>
    <name evidence="1" type="ORF">CEXT_558681</name>
</gene>
<name>A0AAV4RZH5_CAEEX</name>
<organism evidence="1 2">
    <name type="scientific">Caerostris extrusa</name>
    <name type="common">Bark spider</name>
    <name type="synonym">Caerostris bankana</name>
    <dbReference type="NCBI Taxonomy" id="172846"/>
    <lineage>
        <taxon>Eukaryota</taxon>
        <taxon>Metazoa</taxon>
        <taxon>Ecdysozoa</taxon>
        <taxon>Arthropoda</taxon>
        <taxon>Chelicerata</taxon>
        <taxon>Arachnida</taxon>
        <taxon>Araneae</taxon>
        <taxon>Araneomorphae</taxon>
        <taxon>Entelegynae</taxon>
        <taxon>Araneoidea</taxon>
        <taxon>Araneidae</taxon>
        <taxon>Caerostris</taxon>
    </lineage>
</organism>
<comment type="caution">
    <text evidence="1">The sequence shown here is derived from an EMBL/GenBank/DDBJ whole genome shotgun (WGS) entry which is preliminary data.</text>
</comment>
<keyword evidence="2" id="KW-1185">Reference proteome</keyword>